<dbReference type="SMART" id="SM00980">
    <property type="entry name" value="THAP"/>
    <property type="match status" value="1"/>
</dbReference>
<dbReference type="Ensembl" id="ENSELUT00000041927.3">
    <property type="protein sequence ID" value="ENSELUP00000040245.2"/>
    <property type="gene ID" value="ENSELUG00000020662.3"/>
</dbReference>
<dbReference type="GO" id="GO:0005654">
    <property type="term" value="C:nucleoplasm"/>
    <property type="evidence" value="ECO:0007669"/>
    <property type="project" value="UniProtKB-SubCell"/>
</dbReference>
<protein>
    <recommendedName>
        <fullName evidence="6">THAP domain-containing protein 1</fullName>
    </recommendedName>
</protein>
<dbReference type="GO" id="GO:0008270">
    <property type="term" value="F:zinc ion binding"/>
    <property type="evidence" value="ECO:0007669"/>
    <property type="project" value="UniProtKB-KW"/>
</dbReference>
<feature type="domain" description="THAP-type" evidence="7">
    <location>
        <begin position="1"/>
        <end position="87"/>
    </location>
</feature>
<reference evidence="8" key="4">
    <citation type="submission" date="2025-09" db="UniProtKB">
        <authorList>
            <consortium name="Ensembl"/>
        </authorList>
    </citation>
    <scope>IDENTIFICATION</scope>
</reference>
<evidence type="ECO:0000313" key="9">
    <source>
        <dbReference type="Proteomes" id="UP000265140"/>
    </source>
</evidence>
<comment type="similarity">
    <text evidence="6">Belongs to the THAP1 family.</text>
</comment>
<reference evidence="8" key="2">
    <citation type="submission" date="2020-02" db="EMBL/GenBank/DDBJ databases">
        <title>Esox lucius (northern pike) genome, fEsoLuc1, primary haplotype.</title>
        <authorList>
            <person name="Myers G."/>
            <person name="Karagic N."/>
            <person name="Meyer A."/>
            <person name="Pippel M."/>
            <person name="Reichard M."/>
            <person name="Winkler S."/>
            <person name="Tracey A."/>
            <person name="Sims Y."/>
            <person name="Howe K."/>
            <person name="Rhie A."/>
            <person name="Formenti G."/>
            <person name="Durbin R."/>
            <person name="Fedrigo O."/>
            <person name="Jarvis E.D."/>
        </authorList>
    </citation>
    <scope>NUCLEOTIDE SEQUENCE [LARGE SCALE GENOMIC DNA]</scope>
</reference>
<dbReference type="GO" id="GO:0000978">
    <property type="term" value="F:RNA polymerase II cis-regulatory region sequence-specific DNA binding"/>
    <property type="evidence" value="ECO:0007669"/>
    <property type="project" value="TreeGrafter"/>
</dbReference>
<dbReference type="GO" id="GO:0001935">
    <property type="term" value="P:endothelial cell proliferation"/>
    <property type="evidence" value="ECO:0007669"/>
    <property type="project" value="UniProtKB-UniRule"/>
</dbReference>
<evidence type="ECO:0000256" key="5">
    <source>
        <dbReference type="PROSITE-ProRule" id="PRU00309"/>
    </source>
</evidence>
<reference evidence="8" key="3">
    <citation type="submission" date="2025-08" db="UniProtKB">
        <authorList>
            <consortium name="Ensembl"/>
        </authorList>
    </citation>
    <scope>IDENTIFICATION</scope>
</reference>
<dbReference type="OMA" id="NDEPNEV"/>
<dbReference type="InterPro" id="IPR026516">
    <property type="entry name" value="THAP1/10"/>
</dbReference>
<evidence type="ECO:0000313" key="8">
    <source>
        <dbReference type="Ensembl" id="ENSELUP00000040245.2"/>
    </source>
</evidence>
<dbReference type="SUPFAM" id="SSF53098">
    <property type="entry name" value="Ribonuclease H-like"/>
    <property type="match status" value="1"/>
</dbReference>
<keyword evidence="6" id="KW-0175">Coiled coil</keyword>
<evidence type="ECO:0000259" key="7">
    <source>
        <dbReference type="PROSITE" id="PS50950"/>
    </source>
</evidence>
<dbReference type="PANTHER" id="PTHR46600">
    <property type="entry name" value="THAP DOMAIN-CONTAINING"/>
    <property type="match status" value="1"/>
</dbReference>
<evidence type="ECO:0000256" key="2">
    <source>
        <dbReference type="ARBA" id="ARBA00022771"/>
    </source>
</evidence>
<dbReference type="RefSeq" id="XP_010894220.2">
    <property type="nucleotide sequence ID" value="XM_010895918.4"/>
</dbReference>
<proteinExistence type="inferred from homology"/>
<dbReference type="InParanoid" id="A0A3P9AHS1"/>
<dbReference type="Proteomes" id="UP000265140">
    <property type="component" value="Chromosome 2"/>
</dbReference>
<keyword evidence="2 5" id="KW-0863">Zinc-finger</keyword>
<accession>A0A3P9AHS1</accession>
<dbReference type="Gene3D" id="3.30.420.10">
    <property type="entry name" value="Ribonuclease H-like superfamily/Ribonuclease H"/>
    <property type="match status" value="1"/>
</dbReference>
<keyword evidence="6" id="KW-0539">Nucleus</keyword>
<dbReference type="OrthoDB" id="413122at2759"/>
<evidence type="ECO:0000256" key="6">
    <source>
        <dbReference type="RuleBase" id="RU369073"/>
    </source>
</evidence>
<sequence>MPRCSAYKCSNSTDRYEKGKLKTNNVKLYSFPLREPRRLKQWVDQMRWKAWKPTRHSRVCAEHFEEKYLITSGQGVRLSPDAIPTIFSFPSEFQKKKITVTRKRVTLYAEDQIQGEVPTAPANPRNIGSNSAGLKETHSYLDHSIWHPSRFHDDYCVPQSIGWAVNDEPNEVPPSALQKQGLIFIPKLAIRIKEKWEWLSMEVKGPFRETEIGHTFVLTVMDYYSKWVEAYPMKTTSSKEIAKIISDLISRFGFPVGILSYLSITLIVEINEALSDLKNLICQFICYSPSGLSLDPVTKSLTDRLVSDLVRDHPDRWDVHLAASVFSFCCQEHPTTGQTPLSLLRCGGTPSVSISPRRPTDNGIKKTFVILEAEPPAKEVCVHCSQCSEWILLSQDMELKRYEDMKLGNEDYTHTPVSAAGWL</sequence>
<keyword evidence="1" id="KW-0479">Metal-binding</keyword>
<name>A0A3P9AHS1_ESOLU</name>
<evidence type="ECO:0000256" key="4">
    <source>
        <dbReference type="ARBA" id="ARBA00023125"/>
    </source>
</evidence>
<dbReference type="InterPro" id="IPR036397">
    <property type="entry name" value="RNaseH_sf"/>
</dbReference>
<dbReference type="GO" id="GO:0003700">
    <property type="term" value="F:DNA-binding transcription factor activity"/>
    <property type="evidence" value="ECO:0007669"/>
    <property type="project" value="UniProtKB-UniRule"/>
</dbReference>
<dbReference type="InterPro" id="IPR006612">
    <property type="entry name" value="THAP_Znf"/>
</dbReference>
<reference evidence="9" key="1">
    <citation type="journal article" date="2014" name="PLoS ONE">
        <title>The genome and linkage map of the northern pike (Esox lucius): conserved synteny revealed between the salmonid sister group and the Neoteleostei.</title>
        <authorList>
            <person name="Rondeau E.B."/>
            <person name="Minkley D.R."/>
            <person name="Leong J.S."/>
            <person name="Messmer A.M."/>
            <person name="Jantzen J.R."/>
            <person name="von Schalburg K.R."/>
            <person name="Lemon C."/>
            <person name="Bird N.H."/>
            <person name="Koop B.F."/>
        </authorList>
    </citation>
    <scope>NUCLEOTIDE SEQUENCE</scope>
</reference>
<keyword evidence="3" id="KW-0862">Zinc</keyword>
<keyword evidence="6" id="KW-0131">Cell cycle</keyword>
<organism evidence="8 9">
    <name type="scientific">Esox lucius</name>
    <name type="common">Northern pike</name>
    <dbReference type="NCBI Taxonomy" id="8010"/>
    <lineage>
        <taxon>Eukaryota</taxon>
        <taxon>Metazoa</taxon>
        <taxon>Chordata</taxon>
        <taxon>Craniata</taxon>
        <taxon>Vertebrata</taxon>
        <taxon>Euteleostomi</taxon>
        <taxon>Actinopterygii</taxon>
        <taxon>Neopterygii</taxon>
        <taxon>Teleostei</taxon>
        <taxon>Protacanthopterygii</taxon>
        <taxon>Esociformes</taxon>
        <taxon>Esocidae</taxon>
        <taxon>Esox</taxon>
    </lineage>
</organism>
<dbReference type="SUPFAM" id="SSF57716">
    <property type="entry name" value="Glucocorticoid receptor-like (DNA-binding domain)"/>
    <property type="match status" value="1"/>
</dbReference>
<keyword evidence="9" id="KW-1185">Reference proteome</keyword>
<evidence type="ECO:0000256" key="3">
    <source>
        <dbReference type="ARBA" id="ARBA00022833"/>
    </source>
</evidence>
<dbReference type="Bgee" id="ENSELUG00000020662">
    <property type="expression patterns" value="Expressed in ovary and 14 other cell types or tissues"/>
</dbReference>
<dbReference type="GeneID" id="105025314"/>
<dbReference type="GeneTree" id="ENSGT00940000166194"/>
<comment type="function">
    <text evidence="6">DNA-binding transcription regulator that regulates endothelial cell proliferation and G1/S cell-cycle progression. Specifically binds the 5'-[AT]NTNN[GT]GGCA[AGT]-3' core DNA sequence and acts by modulating expression of pRB-E2F cell-cycle target genes.</text>
</comment>
<keyword evidence="4 5" id="KW-0238">DNA-binding</keyword>
<evidence type="ECO:0000256" key="1">
    <source>
        <dbReference type="ARBA" id="ARBA00022723"/>
    </source>
</evidence>
<keyword evidence="6" id="KW-0804">Transcription</keyword>
<dbReference type="Pfam" id="PF05485">
    <property type="entry name" value="THAP"/>
    <property type="match status" value="1"/>
</dbReference>
<keyword evidence="6" id="KW-0805">Transcription regulation</keyword>
<dbReference type="AlphaFoldDB" id="A0A3P9AHS1"/>
<dbReference type="InterPro" id="IPR012337">
    <property type="entry name" value="RNaseH-like_sf"/>
</dbReference>
<comment type="subcellular location">
    <subcellularLocation>
        <location evidence="6">Nucleus</location>
        <location evidence="6">Nucleoplasm</location>
    </subcellularLocation>
</comment>
<dbReference type="SMART" id="SM00692">
    <property type="entry name" value="DM3"/>
    <property type="match status" value="1"/>
</dbReference>
<dbReference type="GO" id="GO:0006357">
    <property type="term" value="P:regulation of transcription by RNA polymerase II"/>
    <property type="evidence" value="ECO:0007669"/>
    <property type="project" value="TreeGrafter"/>
</dbReference>
<dbReference type="PANTHER" id="PTHR46600:SF7">
    <property type="entry name" value="SI:DKEY-228B2.6-RELATED"/>
    <property type="match status" value="1"/>
</dbReference>
<dbReference type="PROSITE" id="PS50950">
    <property type="entry name" value="ZF_THAP"/>
    <property type="match status" value="1"/>
</dbReference>